<comment type="caution">
    <text evidence="2">The sequence shown here is derived from an EMBL/GenBank/DDBJ whole genome shotgun (WGS) entry which is preliminary data.</text>
</comment>
<organism evidence="2 3">
    <name type="scientific">Oryzias melastigma</name>
    <name type="common">Marine medaka</name>
    <dbReference type="NCBI Taxonomy" id="30732"/>
    <lineage>
        <taxon>Eukaryota</taxon>
        <taxon>Metazoa</taxon>
        <taxon>Chordata</taxon>
        <taxon>Craniata</taxon>
        <taxon>Vertebrata</taxon>
        <taxon>Euteleostomi</taxon>
        <taxon>Actinopterygii</taxon>
        <taxon>Neopterygii</taxon>
        <taxon>Teleostei</taxon>
        <taxon>Neoteleostei</taxon>
        <taxon>Acanthomorphata</taxon>
        <taxon>Ovalentaria</taxon>
        <taxon>Atherinomorphae</taxon>
        <taxon>Beloniformes</taxon>
        <taxon>Adrianichthyidae</taxon>
        <taxon>Oryziinae</taxon>
        <taxon>Oryzias</taxon>
    </lineage>
</organism>
<gene>
    <name evidence="2" type="ORF">FQA47_002501</name>
</gene>
<reference evidence="2" key="1">
    <citation type="journal article" name="BMC Genomics">
        <title>Long-read sequencing and de novo genome assembly of marine medaka (Oryzias melastigma).</title>
        <authorList>
            <person name="Liang P."/>
            <person name="Saqib H.S.A."/>
            <person name="Ni X."/>
            <person name="Shen Y."/>
        </authorList>
    </citation>
    <scope>NUCLEOTIDE SEQUENCE</scope>
    <source>
        <strain evidence="2">Bigg-433</strain>
    </source>
</reference>
<dbReference type="AlphaFoldDB" id="A0A834FA39"/>
<name>A0A834FA39_ORYME</name>
<evidence type="ECO:0000313" key="3">
    <source>
        <dbReference type="Proteomes" id="UP000646548"/>
    </source>
</evidence>
<protein>
    <submittedName>
        <fullName evidence="2">Uncharacterized protein</fullName>
    </submittedName>
</protein>
<feature type="coiled-coil region" evidence="1">
    <location>
        <begin position="36"/>
        <end position="70"/>
    </location>
</feature>
<evidence type="ECO:0000256" key="1">
    <source>
        <dbReference type="SAM" id="Coils"/>
    </source>
</evidence>
<accession>A0A834FA39</accession>
<evidence type="ECO:0000313" key="2">
    <source>
        <dbReference type="EMBL" id="KAF6726936.1"/>
    </source>
</evidence>
<dbReference type="Proteomes" id="UP000646548">
    <property type="component" value="Unassembled WGS sequence"/>
</dbReference>
<sequence>MEAATWMRNKTVSRLGAAKGLMFLFCLLTLICQTSSTVDKQELAKLRQNNEILKRELEGLKAEHKFLSNLLEYVPKPDQSMERLWDSFDSLPDGFPEMTKRLKQLTQKVEETHMSLKELEAVKHQLTELQKVIAVTEKNLEESDRILNSIEKEHDEF</sequence>
<keyword evidence="1" id="KW-0175">Coiled coil</keyword>
<feature type="coiled-coil region" evidence="1">
    <location>
        <begin position="102"/>
        <end position="153"/>
    </location>
</feature>
<proteinExistence type="predicted"/>
<dbReference type="EMBL" id="WKFB01000317">
    <property type="protein sequence ID" value="KAF6726936.1"/>
    <property type="molecule type" value="Genomic_DNA"/>
</dbReference>